<evidence type="ECO:0000256" key="1">
    <source>
        <dbReference type="ARBA" id="ARBA00004141"/>
    </source>
</evidence>
<reference evidence="9 10" key="1">
    <citation type="submission" date="2016-10" db="EMBL/GenBank/DDBJ databases">
        <authorList>
            <person name="de Groot N.N."/>
        </authorList>
    </citation>
    <scope>NUCLEOTIDE SEQUENCE [LARGE SCALE GENOMIC DNA]</scope>
    <source>
        <strain evidence="9 10">NLAE-zl-G419</strain>
    </source>
</reference>
<feature type="transmembrane region" description="Helical" evidence="5">
    <location>
        <begin position="58"/>
        <end position="81"/>
    </location>
</feature>
<dbReference type="EMBL" id="QAMZ01000049">
    <property type="protein sequence ID" value="PWL52415.1"/>
    <property type="molecule type" value="Genomic_DNA"/>
</dbReference>
<sequence>MFMTTLANITMASGILLILGLILVIVEMCIPGFGVPGISGAILLIIGIILTAESAAQALILGTIILVILSVALGVVIYLVSKGKLKGIILKDKLDKVSGYSSTENLDYFLGKEGITLTVLRPSGTADFDGEKLDVVSECEYLEKGTSIKVIKIDGRKVLVRSTQNIEYQTQNK</sequence>
<comment type="subcellular location">
    <subcellularLocation>
        <location evidence="1">Membrane</location>
        <topology evidence="1">Multi-pass membrane protein</topology>
    </subcellularLocation>
</comment>
<dbReference type="AlphaFoldDB" id="A0A1I2L9Q5"/>
<dbReference type="Pfam" id="PF01957">
    <property type="entry name" value="NfeD"/>
    <property type="match status" value="1"/>
</dbReference>
<dbReference type="OrthoDB" id="9806253at2"/>
<evidence type="ECO:0000313" key="10">
    <source>
        <dbReference type="Proteomes" id="UP000182135"/>
    </source>
</evidence>
<gene>
    <name evidence="8" type="ORF">DBY38_10810</name>
    <name evidence="9" type="ORF">SAMN04487885_10938</name>
</gene>
<dbReference type="Proteomes" id="UP000182135">
    <property type="component" value="Unassembled WGS sequence"/>
</dbReference>
<reference evidence="8 11" key="2">
    <citation type="submission" date="2018-03" db="EMBL/GenBank/DDBJ databases">
        <title>The uncultured portion of the human microbiome is neutrally assembled.</title>
        <authorList>
            <person name="Jeraldo P."/>
            <person name="Boardman L."/>
            <person name="White B.A."/>
            <person name="Nelson H."/>
            <person name="Goldenfeld N."/>
            <person name="Chia N."/>
        </authorList>
    </citation>
    <scope>NUCLEOTIDE SEQUENCE [LARGE SCALE GENOMIC DNA]</scope>
    <source>
        <strain evidence="8">CIM:MAG 903</strain>
    </source>
</reference>
<dbReference type="PANTHER" id="PTHR33507:SF3">
    <property type="entry name" value="INNER MEMBRANE PROTEIN YBBJ"/>
    <property type="match status" value="1"/>
</dbReference>
<proteinExistence type="predicted"/>
<dbReference type="eggNOG" id="COG1030">
    <property type="taxonomic scope" value="Bacteria"/>
</dbReference>
<dbReference type="Proteomes" id="UP000246114">
    <property type="component" value="Unassembled WGS sequence"/>
</dbReference>
<dbReference type="InterPro" id="IPR056739">
    <property type="entry name" value="NfeD_membrane"/>
</dbReference>
<feature type="domain" description="NfeD-like C-terminal" evidence="6">
    <location>
        <begin position="109"/>
        <end position="161"/>
    </location>
</feature>
<organism evidence="9 10">
    <name type="scientific">Clostridium cadaveris</name>
    <dbReference type="NCBI Taxonomy" id="1529"/>
    <lineage>
        <taxon>Bacteria</taxon>
        <taxon>Bacillati</taxon>
        <taxon>Bacillota</taxon>
        <taxon>Clostridia</taxon>
        <taxon>Eubacteriales</taxon>
        <taxon>Clostridiaceae</taxon>
        <taxon>Clostridium</taxon>
    </lineage>
</organism>
<evidence type="ECO:0000259" key="6">
    <source>
        <dbReference type="Pfam" id="PF01957"/>
    </source>
</evidence>
<keyword evidence="10" id="KW-1185">Reference proteome</keyword>
<keyword evidence="4 5" id="KW-0472">Membrane</keyword>
<dbReference type="InterPro" id="IPR052165">
    <property type="entry name" value="Membrane_assoc_protease"/>
</dbReference>
<dbReference type="InterPro" id="IPR002810">
    <property type="entry name" value="NfeD-like_C"/>
</dbReference>
<name>A0A1I2L9Q5_9CLOT</name>
<feature type="domain" description="NfeD integral membrane" evidence="7">
    <location>
        <begin position="5"/>
        <end position="79"/>
    </location>
</feature>
<evidence type="ECO:0000256" key="3">
    <source>
        <dbReference type="ARBA" id="ARBA00022989"/>
    </source>
</evidence>
<dbReference type="PANTHER" id="PTHR33507">
    <property type="entry name" value="INNER MEMBRANE PROTEIN YBBJ"/>
    <property type="match status" value="1"/>
</dbReference>
<dbReference type="STRING" id="1529.SAMN04487885_10938"/>
<evidence type="ECO:0000313" key="9">
    <source>
        <dbReference type="EMBL" id="SFF75189.1"/>
    </source>
</evidence>
<dbReference type="EMBL" id="FOOE01000009">
    <property type="protein sequence ID" value="SFF75189.1"/>
    <property type="molecule type" value="Genomic_DNA"/>
</dbReference>
<evidence type="ECO:0000256" key="4">
    <source>
        <dbReference type="ARBA" id="ARBA00023136"/>
    </source>
</evidence>
<dbReference type="Pfam" id="PF24961">
    <property type="entry name" value="NfeD_membrane"/>
    <property type="match status" value="1"/>
</dbReference>
<evidence type="ECO:0000313" key="11">
    <source>
        <dbReference type="Proteomes" id="UP000246114"/>
    </source>
</evidence>
<feature type="transmembrane region" description="Helical" evidence="5">
    <location>
        <begin position="6"/>
        <end position="26"/>
    </location>
</feature>
<evidence type="ECO:0000313" key="8">
    <source>
        <dbReference type="EMBL" id="PWL52415.1"/>
    </source>
</evidence>
<dbReference type="GO" id="GO:0005886">
    <property type="term" value="C:plasma membrane"/>
    <property type="evidence" value="ECO:0007669"/>
    <property type="project" value="TreeGrafter"/>
</dbReference>
<feature type="transmembrane region" description="Helical" evidence="5">
    <location>
        <begin position="33"/>
        <end position="52"/>
    </location>
</feature>
<dbReference type="RefSeq" id="WP_099335988.1">
    <property type="nucleotide sequence ID" value="NZ_BAAACD010000005.1"/>
</dbReference>
<dbReference type="SUPFAM" id="SSF141322">
    <property type="entry name" value="NfeD domain-like"/>
    <property type="match status" value="1"/>
</dbReference>
<evidence type="ECO:0000259" key="7">
    <source>
        <dbReference type="Pfam" id="PF24961"/>
    </source>
</evidence>
<dbReference type="GeneID" id="90545912"/>
<keyword evidence="3 5" id="KW-1133">Transmembrane helix</keyword>
<dbReference type="InterPro" id="IPR012340">
    <property type="entry name" value="NA-bd_OB-fold"/>
</dbReference>
<evidence type="ECO:0000256" key="2">
    <source>
        <dbReference type="ARBA" id="ARBA00022692"/>
    </source>
</evidence>
<dbReference type="Gene3D" id="2.40.50.140">
    <property type="entry name" value="Nucleic acid-binding proteins"/>
    <property type="match status" value="1"/>
</dbReference>
<keyword evidence="2 5" id="KW-0812">Transmembrane</keyword>
<accession>A0A1I2L9Q5</accession>
<protein>
    <submittedName>
        <fullName evidence="9">NfeD-like C-terminal, partner-binding</fullName>
    </submittedName>
</protein>
<evidence type="ECO:0000256" key="5">
    <source>
        <dbReference type="SAM" id="Phobius"/>
    </source>
</evidence>